<keyword evidence="3" id="KW-1185">Reference proteome</keyword>
<evidence type="ECO:0000256" key="1">
    <source>
        <dbReference type="SAM" id="MobiDB-lite"/>
    </source>
</evidence>
<feature type="region of interest" description="Disordered" evidence="1">
    <location>
        <begin position="25"/>
        <end position="98"/>
    </location>
</feature>
<reference evidence="2 3" key="1">
    <citation type="submission" date="2019-10" db="EMBL/GenBank/DDBJ databases">
        <title>Nocardia macrotermitis sp. nov. and Nocardia aurantia sp. nov., isolated from the gut of fungus growing-termite Macrotermes natalensis.</title>
        <authorList>
            <person name="Benndorf R."/>
            <person name="Schwitalla J."/>
            <person name="Martin K."/>
            <person name="De Beer W."/>
            <person name="Kaster A.-K."/>
            <person name="Vollmers J."/>
            <person name="Poulsen M."/>
            <person name="Beemelmanns C."/>
        </authorList>
    </citation>
    <scope>NUCLEOTIDE SEQUENCE [LARGE SCALE GENOMIC DNA]</scope>
    <source>
        <strain evidence="2 3">RB20</strain>
    </source>
</reference>
<sequence>MPDRPASTPAPPPRLLHCATTITAWPRRSDPHGTNRWAPSYSPRWLRQNRTRDPTGCREPFGREQLRPTLRASLRDRAPGAGTFTKPRHGRDPNTPSHRYEFISTAMASADPTGIDARPERRTQAPSQNPTTAETPTLPATATNSSQQQWLPRIPQISTPGRSAGHRHIHKVRHSRDPNTPSHHYEFISTARDSADVAGIGARPEWWARVRS</sequence>
<feature type="compositionally biased region" description="Basic and acidic residues" evidence="1">
    <location>
        <begin position="50"/>
        <end position="66"/>
    </location>
</feature>
<proteinExistence type="predicted"/>
<evidence type="ECO:0000313" key="2">
    <source>
        <dbReference type="EMBL" id="MQY17102.1"/>
    </source>
</evidence>
<dbReference type="EMBL" id="WEGK01000001">
    <property type="protein sequence ID" value="MQY17102.1"/>
    <property type="molecule type" value="Genomic_DNA"/>
</dbReference>
<dbReference type="AlphaFoldDB" id="A0A7K0CVU2"/>
<accession>A0A7K0CVU2</accession>
<dbReference type="Proteomes" id="UP000438448">
    <property type="component" value="Unassembled WGS sequence"/>
</dbReference>
<comment type="caution">
    <text evidence="2">The sequence shown here is derived from an EMBL/GenBank/DDBJ whole genome shotgun (WGS) entry which is preliminary data.</text>
</comment>
<feature type="compositionally biased region" description="Low complexity" evidence="1">
    <location>
        <begin position="130"/>
        <end position="143"/>
    </location>
</feature>
<feature type="region of interest" description="Disordered" evidence="1">
    <location>
        <begin position="111"/>
        <end position="149"/>
    </location>
</feature>
<gene>
    <name evidence="2" type="ORF">NRB20_01650</name>
</gene>
<organism evidence="2 3">
    <name type="scientific">Nocardia macrotermitis</name>
    <dbReference type="NCBI Taxonomy" id="2585198"/>
    <lineage>
        <taxon>Bacteria</taxon>
        <taxon>Bacillati</taxon>
        <taxon>Actinomycetota</taxon>
        <taxon>Actinomycetes</taxon>
        <taxon>Mycobacteriales</taxon>
        <taxon>Nocardiaceae</taxon>
        <taxon>Nocardia</taxon>
    </lineage>
</organism>
<protein>
    <submittedName>
        <fullName evidence="2">Uncharacterized protein</fullName>
    </submittedName>
</protein>
<evidence type="ECO:0000313" key="3">
    <source>
        <dbReference type="Proteomes" id="UP000438448"/>
    </source>
</evidence>
<name>A0A7K0CVU2_9NOCA</name>